<dbReference type="PANTHER" id="PTHR12731:SF1">
    <property type="entry name" value="TRANSLOCON-ASSOCIATED PROTEIN SUBUNIT DELTA"/>
    <property type="match status" value="1"/>
</dbReference>
<reference evidence="16" key="1">
    <citation type="submission" date="2022-01" db="EMBL/GenBank/DDBJ databases">
        <authorList>
            <person name="King R."/>
        </authorList>
    </citation>
    <scope>NUCLEOTIDE SEQUENCE</scope>
</reference>
<evidence type="ECO:0000256" key="3">
    <source>
        <dbReference type="ARBA" id="ARBA00009294"/>
    </source>
</evidence>
<comment type="subcellular location">
    <subcellularLocation>
        <location evidence="2">Endoplasmic reticulum membrane</location>
        <topology evidence="2">Single-pass type I membrane protein</topology>
    </subcellularLocation>
</comment>
<sequence length="166" mass="17951">MARLSVLAFIVLVSFNVCMGCSNPEVAATSFTTLDATIVTNIAYISEFSVKCSSGKLGNLYAELDGTISPVSTVGNNRFQVSWTEEPKTAKSGDRIVRLFDEDGYTAYRKAIRSKEDIQNVPALVNLIVSHPGAYNGPWLKSEFIATFVSLVVAYIAVASRAKVVS</sequence>
<gene>
    <name evidence="16" type="ORF">PSYICH_LOCUS4434</name>
</gene>
<evidence type="ECO:0000256" key="14">
    <source>
        <dbReference type="ARBA" id="ARBA00031791"/>
    </source>
</evidence>
<evidence type="ECO:0000256" key="12">
    <source>
        <dbReference type="ARBA" id="ARBA00023136"/>
    </source>
</evidence>
<evidence type="ECO:0000256" key="6">
    <source>
        <dbReference type="ARBA" id="ARBA00022499"/>
    </source>
</evidence>
<keyword evidence="12" id="KW-0472">Membrane</keyword>
<comment type="subunit">
    <text evidence="4">Heterotetramer of TRAP-alpha, TRAP-beta, TRAP-delta and TRAP-gamma.</text>
</comment>
<proteinExistence type="inferred from homology"/>
<comment type="function">
    <text evidence="1">TRAP proteins are part of a complex whose function is to bind calcium to the ER membrane and thereby regulate the retention of ER resident proteins.</text>
</comment>
<keyword evidence="6" id="KW-1017">Isopeptide bond</keyword>
<keyword evidence="8 15" id="KW-0732">Signal</keyword>
<dbReference type="OrthoDB" id="10055808at2759"/>
<evidence type="ECO:0000256" key="1">
    <source>
        <dbReference type="ARBA" id="ARBA00002838"/>
    </source>
</evidence>
<evidence type="ECO:0000256" key="11">
    <source>
        <dbReference type="ARBA" id="ARBA00022989"/>
    </source>
</evidence>
<evidence type="ECO:0000256" key="13">
    <source>
        <dbReference type="ARBA" id="ARBA00023157"/>
    </source>
</evidence>
<organism evidence="16 17">
    <name type="scientific">Psylliodes chrysocephalus</name>
    <dbReference type="NCBI Taxonomy" id="3402493"/>
    <lineage>
        <taxon>Eukaryota</taxon>
        <taxon>Metazoa</taxon>
        <taxon>Ecdysozoa</taxon>
        <taxon>Arthropoda</taxon>
        <taxon>Hexapoda</taxon>
        <taxon>Insecta</taxon>
        <taxon>Pterygota</taxon>
        <taxon>Neoptera</taxon>
        <taxon>Endopterygota</taxon>
        <taxon>Coleoptera</taxon>
        <taxon>Polyphaga</taxon>
        <taxon>Cucujiformia</taxon>
        <taxon>Chrysomeloidea</taxon>
        <taxon>Chrysomelidae</taxon>
        <taxon>Galerucinae</taxon>
        <taxon>Alticini</taxon>
        <taxon>Psylliodes</taxon>
    </lineage>
</organism>
<evidence type="ECO:0000313" key="16">
    <source>
        <dbReference type="EMBL" id="CAH1103675.1"/>
    </source>
</evidence>
<dbReference type="Proteomes" id="UP001153636">
    <property type="component" value="Chromosome 14"/>
</dbReference>
<evidence type="ECO:0000256" key="4">
    <source>
        <dbReference type="ARBA" id="ARBA00011819"/>
    </source>
</evidence>
<dbReference type="EMBL" id="OV651826">
    <property type="protein sequence ID" value="CAH1103675.1"/>
    <property type="molecule type" value="Genomic_DNA"/>
</dbReference>
<keyword evidence="7" id="KW-0812">Transmembrane</keyword>
<dbReference type="Pfam" id="PF05404">
    <property type="entry name" value="TRAP-delta"/>
    <property type="match status" value="1"/>
</dbReference>
<dbReference type="GO" id="GO:0005789">
    <property type="term" value="C:endoplasmic reticulum membrane"/>
    <property type="evidence" value="ECO:0007669"/>
    <property type="project" value="UniProtKB-SubCell"/>
</dbReference>
<protein>
    <recommendedName>
        <fullName evidence="5">Translocon-associated protein subunit delta</fullName>
    </recommendedName>
    <alternativeName>
        <fullName evidence="14">Signal sequence receptor subunit delta</fullName>
    </alternativeName>
</protein>
<name>A0A9P0CPS4_9CUCU</name>
<evidence type="ECO:0000256" key="9">
    <source>
        <dbReference type="ARBA" id="ARBA00022824"/>
    </source>
</evidence>
<evidence type="ECO:0000313" key="17">
    <source>
        <dbReference type="Proteomes" id="UP001153636"/>
    </source>
</evidence>
<evidence type="ECO:0000256" key="8">
    <source>
        <dbReference type="ARBA" id="ARBA00022729"/>
    </source>
</evidence>
<evidence type="ECO:0000256" key="7">
    <source>
        <dbReference type="ARBA" id="ARBA00022692"/>
    </source>
</evidence>
<feature type="signal peptide" evidence="15">
    <location>
        <begin position="1"/>
        <end position="20"/>
    </location>
</feature>
<keyword evidence="11" id="KW-1133">Transmembrane helix</keyword>
<dbReference type="PANTHER" id="PTHR12731">
    <property type="entry name" value="TRANSLOCON-ASSOCIATED PROTEIN, DELTA SUBUNIT"/>
    <property type="match status" value="1"/>
</dbReference>
<evidence type="ECO:0000256" key="2">
    <source>
        <dbReference type="ARBA" id="ARBA00004115"/>
    </source>
</evidence>
<comment type="similarity">
    <text evidence="3">Belongs to the TRAP-delta family.</text>
</comment>
<keyword evidence="9" id="KW-0256">Endoplasmic reticulum</keyword>
<feature type="chain" id="PRO_5040153004" description="Translocon-associated protein subunit delta" evidence="15">
    <location>
        <begin position="21"/>
        <end position="166"/>
    </location>
</feature>
<evidence type="ECO:0000256" key="10">
    <source>
        <dbReference type="ARBA" id="ARBA00022843"/>
    </source>
</evidence>
<keyword evidence="13" id="KW-1015">Disulfide bond</keyword>
<evidence type="ECO:0000256" key="5">
    <source>
        <dbReference type="ARBA" id="ARBA00014387"/>
    </source>
</evidence>
<dbReference type="InterPro" id="IPR008855">
    <property type="entry name" value="TRAP-delta"/>
</dbReference>
<keyword evidence="10" id="KW-0832">Ubl conjugation</keyword>
<keyword evidence="17" id="KW-1185">Reference proteome</keyword>
<dbReference type="AlphaFoldDB" id="A0A9P0CPS4"/>
<accession>A0A9P0CPS4</accession>
<evidence type="ECO:0000256" key="15">
    <source>
        <dbReference type="SAM" id="SignalP"/>
    </source>
</evidence>